<name>A0A8B7ZUK9_ACAPL</name>
<reference evidence="11" key="1">
    <citation type="submission" date="2025-08" db="UniProtKB">
        <authorList>
            <consortium name="RefSeq"/>
        </authorList>
    </citation>
    <scope>IDENTIFICATION</scope>
</reference>
<keyword evidence="7" id="KW-0496">Mitochondrion</keyword>
<evidence type="ECO:0000256" key="9">
    <source>
        <dbReference type="ARBA" id="ARBA00023310"/>
    </source>
</evidence>
<sequence>MAKALQKIVGLGQRLGTSVVTQGPKVAGDAVQWTRPRLSKFWYYARVELVPPMPSEIPAIQKGFSEVVASARSGKFMNLTTREAFRNTLVCVEVAFWFFVGEQIGRRSIIGYNVKSDHPEPKYI</sequence>
<evidence type="ECO:0000313" key="11">
    <source>
        <dbReference type="RefSeq" id="XP_022107191.1"/>
    </source>
</evidence>
<dbReference type="GO" id="GO:0031966">
    <property type="term" value="C:mitochondrial membrane"/>
    <property type="evidence" value="ECO:0007669"/>
    <property type="project" value="UniProtKB-SubCell"/>
</dbReference>
<organism evidence="10 11">
    <name type="scientific">Acanthaster planci</name>
    <name type="common">Crown-of-thorns starfish</name>
    <dbReference type="NCBI Taxonomy" id="133434"/>
    <lineage>
        <taxon>Eukaryota</taxon>
        <taxon>Metazoa</taxon>
        <taxon>Echinodermata</taxon>
        <taxon>Eleutherozoa</taxon>
        <taxon>Asterozoa</taxon>
        <taxon>Asteroidea</taxon>
        <taxon>Valvatacea</taxon>
        <taxon>Valvatida</taxon>
        <taxon>Acanthasteridae</taxon>
        <taxon>Acanthaster</taxon>
    </lineage>
</organism>
<dbReference type="InterPro" id="IPR006808">
    <property type="entry name" value="ATP_synth_F0_gsu_mt"/>
</dbReference>
<gene>
    <name evidence="11" type="primary">LOC110988193</name>
</gene>
<comment type="subcellular location">
    <subcellularLocation>
        <location evidence="1">Mitochondrion membrane</location>
    </subcellularLocation>
</comment>
<dbReference type="GeneID" id="110988193"/>
<keyword evidence="10" id="KW-1185">Reference proteome</keyword>
<evidence type="ECO:0000256" key="8">
    <source>
        <dbReference type="ARBA" id="ARBA00023136"/>
    </source>
</evidence>
<dbReference type="OMA" id="TEVCMWF"/>
<evidence type="ECO:0000256" key="4">
    <source>
        <dbReference type="ARBA" id="ARBA00022547"/>
    </source>
</evidence>
<comment type="similarity">
    <text evidence="2">Belongs to the ATPase g subunit family.</text>
</comment>
<dbReference type="GO" id="GO:0015986">
    <property type="term" value="P:proton motive force-driven ATP synthesis"/>
    <property type="evidence" value="ECO:0007669"/>
    <property type="project" value="InterPro"/>
</dbReference>
<keyword evidence="6" id="KW-0406">Ion transport</keyword>
<keyword evidence="4" id="KW-0138">CF(0)</keyword>
<keyword evidence="3" id="KW-0813">Transport</keyword>
<evidence type="ECO:0000256" key="3">
    <source>
        <dbReference type="ARBA" id="ARBA00022448"/>
    </source>
</evidence>
<dbReference type="Pfam" id="PF04718">
    <property type="entry name" value="ATP-synt_G"/>
    <property type="match status" value="1"/>
</dbReference>
<dbReference type="GO" id="GO:0015078">
    <property type="term" value="F:proton transmembrane transporter activity"/>
    <property type="evidence" value="ECO:0007669"/>
    <property type="project" value="InterPro"/>
</dbReference>
<evidence type="ECO:0000256" key="1">
    <source>
        <dbReference type="ARBA" id="ARBA00004325"/>
    </source>
</evidence>
<evidence type="ECO:0000256" key="2">
    <source>
        <dbReference type="ARBA" id="ARBA00005699"/>
    </source>
</evidence>
<keyword evidence="9" id="KW-0066">ATP synthesis</keyword>
<dbReference type="KEGG" id="aplc:110988193"/>
<evidence type="ECO:0000256" key="6">
    <source>
        <dbReference type="ARBA" id="ARBA00023065"/>
    </source>
</evidence>
<dbReference type="PANTHER" id="PTHR12386">
    <property type="entry name" value="ATP SYNTHASE SUBUNIT"/>
    <property type="match status" value="1"/>
</dbReference>
<dbReference type="RefSeq" id="XP_022107191.1">
    <property type="nucleotide sequence ID" value="XM_022251499.1"/>
</dbReference>
<evidence type="ECO:0000256" key="5">
    <source>
        <dbReference type="ARBA" id="ARBA00022781"/>
    </source>
</evidence>
<keyword evidence="8" id="KW-0472">Membrane</keyword>
<evidence type="ECO:0000256" key="7">
    <source>
        <dbReference type="ARBA" id="ARBA00023128"/>
    </source>
</evidence>
<accession>A0A8B7ZUK9</accession>
<protein>
    <submittedName>
        <fullName evidence="11">ATP synthase subunit g, mitochondrial-like</fullName>
    </submittedName>
</protein>
<keyword evidence="5" id="KW-0375">Hydrogen ion transport</keyword>
<proteinExistence type="inferred from homology"/>
<dbReference type="AlphaFoldDB" id="A0A8B7ZUK9"/>
<evidence type="ECO:0000313" key="10">
    <source>
        <dbReference type="Proteomes" id="UP000694845"/>
    </source>
</evidence>
<dbReference type="OrthoDB" id="437at2759"/>
<dbReference type="GO" id="GO:0045259">
    <property type="term" value="C:proton-transporting ATP synthase complex"/>
    <property type="evidence" value="ECO:0007669"/>
    <property type="project" value="UniProtKB-KW"/>
</dbReference>
<dbReference type="Proteomes" id="UP000694845">
    <property type="component" value="Unplaced"/>
</dbReference>